<proteinExistence type="predicted"/>
<dbReference type="InterPro" id="IPR023374">
    <property type="entry name" value="AttH-like_dom_sf"/>
</dbReference>
<dbReference type="GO" id="GO:0016787">
    <property type="term" value="F:hydrolase activity"/>
    <property type="evidence" value="ECO:0007669"/>
    <property type="project" value="UniProtKB-KW"/>
</dbReference>
<sequence>MPPIVLTSVPLKYPREGGCVRLLSRLPVGARLCGDQIDDRIPARPHSRLGDHGSFRSHALSVPAYDSHQVVGRCRSHAVGVTALHGCLVTCVADYEMRNIIMRNSHRRSIVAIAALAFGALVTGAVLPVQATAELGPDPAATSKSVAASTAPAFPTFVQLPADQAAHPTATQEWWYVVGHLNAGGHRFGYEVQITNGQTPQALIAITDKTTGEYYTHSQAYSPDQTSFSTTELDARVPSATLSGPMDGMRLHATLPAGTIDLTLNARGPVMYNNGTGLIPFLGGTSYYYSLPSVASQGTLTVNNHTYQVTGESWLDRQWGTWDWSTAQKWTWMAVQLSNGDRVNLWDIFAQGNEHSYATVLHPDGTHEVLAVNPLADTTSAFWTSPTTGKRYGTRWTVKIPALDASLTVVANPQGQEIQSFGGIFEGAASVTGWYRDKRVAGQAYVEQLGDWR</sequence>
<dbReference type="AlphaFoldDB" id="A0A4V2LYZ4"/>
<dbReference type="EMBL" id="SJJZ01000003">
    <property type="protein sequence ID" value="TCC06226.1"/>
    <property type="molecule type" value="Genomic_DNA"/>
</dbReference>
<dbReference type="InterPro" id="IPR010791">
    <property type="entry name" value="AttH_dom"/>
</dbReference>
<dbReference type="Proteomes" id="UP000292346">
    <property type="component" value="Unassembled WGS sequence"/>
</dbReference>
<keyword evidence="1" id="KW-1133">Transmembrane helix</keyword>
<evidence type="ECO:0000313" key="3">
    <source>
        <dbReference type="EMBL" id="TCC06226.1"/>
    </source>
</evidence>
<keyword evidence="1" id="KW-0472">Membrane</keyword>
<dbReference type="Gene3D" id="2.40.370.10">
    <property type="entry name" value="AttH-like domain"/>
    <property type="match status" value="2"/>
</dbReference>
<name>A0A4V2LYZ4_9ACTN</name>
<gene>
    <name evidence="3" type="ORF">E0H45_30265</name>
</gene>
<dbReference type="PANTHER" id="PTHR38591:SF1">
    <property type="entry name" value="BLL1000 PROTEIN"/>
    <property type="match status" value="1"/>
</dbReference>
<dbReference type="PANTHER" id="PTHR38591">
    <property type="entry name" value="HYDROLASE"/>
    <property type="match status" value="1"/>
</dbReference>
<reference evidence="3 4" key="1">
    <citation type="submission" date="2019-02" db="EMBL/GenBank/DDBJ databases">
        <title>Kribbella capetownensis sp. nov. and Kribbella speibonae sp. nov., isolated from soil.</title>
        <authorList>
            <person name="Curtis S.M."/>
            <person name="Norton I."/>
            <person name="Everest G.J."/>
            <person name="Meyers P.R."/>
        </authorList>
    </citation>
    <scope>NUCLEOTIDE SEQUENCE [LARGE SCALE GENOMIC DNA]</scope>
    <source>
        <strain evidence="3 4">KCTC 29219</strain>
    </source>
</reference>
<comment type="caution">
    <text evidence="3">The sequence shown here is derived from an EMBL/GenBank/DDBJ whole genome shotgun (WGS) entry which is preliminary data.</text>
</comment>
<keyword evidence="3" id="KW-0378">Hydrolase</keyword>
<evidence type="ECO:0000259" key="2">
    <source>
        <dbReference type="Pfam" id="PF07143"/>
    </source>
</evidence>
<keyword evidence="1" id="KW-0812">Transmembrane</keyword>
<dbReference type="OrthoDB" id="9770826at2"/>
<organism evidence="3 4">
    <name type="scientific">Kribbella soli</name>
    <dbReference type="NCBI Taxonomy" id="1124743"/>
    <lineage>
        <taxon>Bacteria</taxon>
        <taxon>Bacillati</taxon>
        <taxon>Actinomycetota</taxon>
        <taxon>Actinomycetes</taxon>
        <taxon>Propionibacteriales</taxon>
        <taxon>Kribbellaceae</taxon>
        <taxon>Kribbella</taxon>
    </lineage>
</organism>
<keyword evidence="4" id="KW-1185">Reference proteome</keyword>
<feature type="transmembrane region" description="Helical" evidence="1">
    <location>
        <begin position="110"/>
        <end position="129"/>
    </location>
</feature>
<evidence type="ECO:0000313" key="4">
    <source>
        <dbReference type="Proteomes" id="UP000292346"/>
    </source>
</evidence>
<feature type="domain" description="AttH" evidence="2">
    <location>
        <begin position="173"/>
        <end position="321"/>
    </location>
</feature>
<dbReference type="Pfam" id="PF17186">
    <property type="entry name" value="Lipocalin_9"/>
    <property type="match status" value="1"/>
</dbReference>
<protein>
    <submittedName>
        <fullName evidence="3">Hydrolase</fullName>
    </submittedName>
</protein>
<evidence type="ECO:0000256" key="1">
    <source>
        <dbReference type="SAM" id="Phobius"/>
    </source>
</evidence>
<accession>A0A4V2LYZ4</accession>
<dbReference type="Pfam" id="PF07143">
    <property type="entry name" value="CrtC"/>
    <property type="match status" value="1"/>
</dbReference>
<dbReference type="SUPFAM" id="SSF159245">
    <property type="entry name" value="AttH-like"/>
    <property type="match status" value="1"/>
</dbReference>